<evidence type="ECO:0000256" key="6">
    <source>
        <dbReference type="SAM" id="SignalP"/>
    </source>
</evidence>
<accession>A0A5C3E6D6</accession>
<name>A0A5C3E6D6_9BASI</name>
<keyword evidence="2" id="KW-0255">Endonuclease</keyword>
<sequence length="133" mass="14430">MKFFTIASTLALTIGLVATCDIPQSTNCGGNVYSYDDINTAIQGALNDVANGDRPDNYPHQYYDEASEDITLCCGSGPWSEFPLVYNGPYYSTRDNYVSPGPDRVIYQTNTGEFCATVTHTGAASYDGFTQCS</sequence>
<dbReference type="PANTHER" id="PTHR42104">
    <property type="entry name" value="EXTRACELLULAR GUANYL-SPECIFIC RIBONUCLEASE RNTA (AFU_ORTHOLOGUE AFUA_4G03230)"/>
    <property type="match status" value="1"/>
</dbReference>
<dbReference type="GO" id="GO:0004521">
    <property type="term" value="F:RNA endonuclease activity"/>
    <property type="evidence" value="ECO:0007669"/>
    <property type="project" value="InterPro"/>
</dbReference>
<evidence type="ECO:0000256" key="4">
    <source>
        <dbReference type="ARBA" id="ARBA00023157"/>
    </source>
</evidence>
<evidence type="ECO:0000313" key="8">
    <source>
        <dbReference type="Proteomes" id="UP000324022"/>
    </source>
</evidence>
<protein>
    <submittedName>
        <fullName evidence="7">Ribonuclease U2</fullName>
    </submittedName>
</protein>
<keyword evidence="3" id="KW-0378">Hydrolase</keyword>
<dbReference type="SUPFAM" id="SSF53933">
    <property type="entry name" value="Microbial ribonucleases"/>
    <property type="match status" value="1"/>
</dbReference>
<dbReference type="Pfam" id="PF00545">
    <property type="entry name" value="Ribonuclease"/>
    <property type="match status" value="1"/>
</dbReference>
<keyword evidence="6" id="KW-0732">Signal</keyword>
<dbReference type="GO" id="GO:0016829">
    <property type="term" value="F:lyase activity"/>
    <property type="evidence" value="ECO:0007669"/>
    <property type="project" value="UniProtKB-KW"/>
</dbReference>
<evidence type="ECO:0000256" key="1">
    <source>
        <dbReference type="ARBA" id="ARBA00022722"/>
    </source>
</evidence>
<feature type="signal peptide" evidence="6">
    <location>
        <begin position="1"/>
        <end position="19"/>
    </location>
</feature>
<dbReference type="OrthoDB" id="5425539at2759"/>
<evidence type="ECO:0000256" key="3">
    <source>
        <dbReference type="ARBA" id="ARBA00022801"/>
    </source>
</evidence>
<dbReference type="InterPro" id="IPR000026">
    <property type="entry name" value="N1-like"/>
</dbReference>
<keyword evidence="4" id="KW-1015">Disulfide bond</keyword>
<dbReference type="Gene3D" id="3.10.450.30">
    <property type="entry name" value="Microbial ribonucleases"/>
    <property type="match status" value="1"/>
</dbReference>
<evidence type="ECO:0000256" key="2">
    <source>
        <dbReference type="ARBA" id="ARBA00022759"/>
    </source>
</evidence>
<proteinExistence type="predicted"/>
<dbReference type="InterPro" id="IPR016191">
    <property type="entry name" value="Ribonuclease/ribotoxin"/>
</dbReference>
<reference evidence="7 8" key="1">
    <citation type="submission" date="2018-03" db="EMBL/GenBank/DDBJ databases">
        <authorList>
            <person name="Guldener U."/>
        </authorList>
    </citation>
    <scope>NUCLEOTIDE SEQUENCE [LARGE SCALE GENOMIC DNA]</scope>
    <source>
        <strain evidence="7 8">NBRC100155</strain>
    </source>
</reference>
<organism evidence="7 8">
    <name type="scientific">Ustilago trichophora</name>
    <dbReference type="NCBI Taxonomy" id="86804"/>
    <lineage>
        <taxon>Eukaryota</taxon>
        <taxon>Fungi</taxon>
        <taxon>Dikarya</taxon>
        <taxon>Basidiomycota</taxon>
        <taxon>Ustilaginomycotina</taxon>
        <taxon>Ustilaginomycetes</taxon>
        <taxon>Ustilaginales</taxon>
        <taxon>Ustilaginaceae</taxon>
        <taxon>Ustilago</taxon>
    </lineage>
</organism>
<evidence type="ECO:0000313" key="7">
    <source>
        <dbReference type="EMBL" id="SPO26274.1"/>
    </source>
</evidence>
<dbReference type="PANTHER" id="PTHR42104:SF1">
    <property type="entry name" value="EXTRACELLULAR GUANYL-SPECIFIC RIBONUCLEASE RNTA (AFU_ORTHOLOGUE AFUA_4G03230)"/>
    <property type="match status" value="1"/>
</dbReference>
<dbReference type="CDD" id="cd00606">
    <property type="entry name" value="fungal_RNase"/>
    <property type="match status" value="1"/>
</dbReference>
<feature type="chain" id="PRO_5022969776" evidence="6">
    <location>
        <begin position="20"/>
        <end position="133"/>
    </location>
</feature>
<dbReference type="AlphaFoldDB" id="A0A5C3E6D6"/>
<dbReference type="EMBL" id="OOIN01000013">
    <property type="protein sequence ID" value="SPO26274.1"/>
    <property type="molecule type" value="Genomic_DNA"/>
</dbReference>
<dbReference type="Proteomes" id="UP000324022">
    <property type="component" value="Unassembled WGS sequence"/>
</dbReference>
<keyword evidence="1" id="KW-0540">Nuclease</keyword>
<keyword evidence="8" id="KW-1185">Reference proteome</keyword>
<evidence type="ECO:0000256" key="5">
    <source>
        <dbReference type="ARBA" id="ARBA00023239"/>
    </source>
</evidence>
<gene>
    <name evidence="7" type="ORF">UTRI_02550</name>
</gene>
<dbReference type="GO" id="GO:0003723">
    <property type="term" value="F:RNA binding"/>
    <property type="evidence" value="ECO:0007669"/>
    <property type="project" value="InterPro"/>
</dbReference>
<keyword evidence="5" id="KW-0456">Lyase</keyword>
<dbReference type="GO" id="GO:0016787">
    <property type="term" value="F:hydrolase activity"/>
    <property type="evidence" value="ECO:0007669"/>
    <property type="project" value="UniProtKB-KW"/>
</dbReference>